<evidence type="ECO:0000313" key="1">
    <source>
        <dbReference type="EMBL" id="KAI4841338.1"/>
    </source>
</evidence>
<gene>
    <name evidence="1" type="ORF">MKS88_000578</name>
</gene>
<accession>A0ACB9YHD2</accession>
<sequence>MKSFILIKIFTYSNFIWICSYFNCVCTSQKSLDNKNYTDSILDLSNDIFKLVNDKERKNAELNIMLFENGHNDSENSKNNIQSIYYEKQQSLNEDDNSKTENYGKNESKNKNNLTETSNKLFKKWICAICKPFRTIDNVFEKRLYKVFSHIYNYRQCKDPTQKKSLKRSAYKYIALIFVIPGMLSIIGFISLFLSSSFVGNELYLALCGESYENGGETLIKFMENYGGTDIFLLVILLSIFIVVYMLVKFIKYSIKLGRNEVKS</sequence>
<evidence type="ECO:0000313" key="2">
    <source>
        <dbReference type="Proteomes" id="UP001056978"/>
    </source>
</evidence>
<comment type="caution">
    <text evidence="1">The sequence shown here is derived from an EMBL/GenBank/DDBJ whole genome shotgun (WGS) entry which is preliminary data.</text>
</comment>
<proteinExistence type="predicted"/>
<name>A0ACB9YHD2_PLABR</name>
<dbReference type="Proteomes" id="UP001056978">
    <property type="component" value="Chromosome 1"/>
</dbReference>
<reference evidence="1" key="1">
    <citation type="submission" date="2022-06" db="EMBL/GenBank/DDBJ databases">
        <title>The First Complete Genome of the Simian Malaria Parasite Plasmodium brasilianum.</title>
        <authorList>
            <person name="Bajic M."/>
            <person name="Ravishankar S."/>
        </authorList>
    </citation>
    <scope>NUCLEOTIDE SEQUENCE</scope>
    <source>
        <strain evidence="1">Bolivian I</strain>
    </source>
</reference>
<protein>
    <submittedName>
        <fullName evidence="1">Uncharacterized protein</fullName>
    </submittedName>
</protein>
<keyword evidence="2" id="KW-1185">Reference proteome</keyword>
<organism evidence="1 2">
    <name type="scientific">Plasmodium brasilianum</name>
    <dbReference type="NCBI Taxonomy" id="5824"/>
    <lineage>
        <taxon>Eukaryota</taxon>
        <taxon>Sar</taxon>
        <taxon>Alveolata</taxon>
        <taxon>Apicomplexa</taxon>
        <taxon>Aconoidasida</taxon>
        <taxon>Haemosporida</taxon>
        <taxon>Plasmodiidae</taxon>
        <taxon>Plasmodium</taxon>
        <taxon>Plasmodium (Plasmodium)</taxon>
    </lineage>
</organism>
<dbReference type="EMBL" id="CM043769">
    <property type="protein sequence ID" value="KAI4841338.1"/>
    <property type="molecule type" value="Genomic_DNA"/>
</dbReference>